<proteinExistence type="predicted"/>
<name>A0A0D0Y6W9_9LACO</name>
<dbReference type="Gene3D" id="3.40.50.450">
    <property type="match status" value="1"/>
</dbReference>
<comment type="caution">
    <text evidence="1">The sequence shown here is derived from an EMBL/GenBank/DDBJ whole genome shotgun (WGS) entry which is preliminary data.</text>
</comment>
<dbReference type="STRING" id="1335616.WDC_0352"/>
<organism evidence="1 2">
    <name type="scientific">Paucilactobacillus wasatchensis</name>
    <dbReference type="NCBI Taxonomy" id="1335616"/>
    <lineage>
        <taxon>Bacteria</taxon>
        <taxon>Bacillati</taxon>
        <taxon>Bacillota</taxon>
        <taxon>Bacilli</taxon>
        <taxon>Lactobacillales</taxon>
        <taxon>Lactobacillaceae</taxon>
        <taxon>Paucilactobacillus</taxon>
    </lineage>
</organism>
<dbReference type="Proteomes" id="UP000032279">
    <property type="component" value="Unassembled WGS sequence"/>
</dbReference>
<dbReference type="NCBIfam" id="NF010181">
    <property type="entry name" value="PRK13660.1"/>
    <property type="match status" value="1"/>
</dbReference>
<dbReference type="SUPFAM" id="SSF102405">
    <property type="entry name" value="MCP/YpsA-like"/>
    <property type="match status" value="1"/>
</dbReference>
<dbReference type="PIRSF" id="PIRSF021290">
    <property type="entry name" value="DUF1273"/>
    <property type="match status" value="1"/>
</dbReference>
<keyword evidence="2" id="KW-1185">Reference proteome</keyword>
<evidence type="ECO:0000313" key="2">
    <source>
        <dbReference type="Proteomes" id="UP000032279"/>
    </source>
</evidence>
<reference evidence="1 2" key="1">
    <citation type="submission" date="2013-08" db="EMBL/GenBank/DDBJ databases">
        <title>Lactobacillus wasatchii sp. WDC04, a late gas producing bacteria isolated from aged chedder cheese.</title>
        <authorList>
            <person name="Oberg C.J."/>
            <person name="Culumber M."/>
            <person name="McMahon D.J."/>
            <person name="Broadbent J.R."/>
            <person name="Oberg T.S."/>
            <person name="Ortaki F."/>
        </authorList>
    </citation>
    <scope>NUCLEOTIDE SEQUENCE [LARGE SCALE GENOMIC DNA]</scope>
    <source>
        <strain evidence="1 2">WDC04</strain>
    </source>
</reference>
<accession>A0A0D0Y6W9</accession>
<dbReference type="AlphaFoldDB" id="A0A0D0Y6W9"/>
<dbReference type="PANTHER" id="PTHR38440">
    <property type="entry name" value="UPF0398 PROTEIN YPSA"/>
    <property type="match status" value="1"/>
</dbReference>
<dbReference type="InterPro" id="IPR010697">
    <property type="entry name" value="YspA"/>
</dbReference>
<gene>
    <name evidence="1" type="ORF">WDC_0352</name>
</gene>
<sequence>MSGYRSYELSVFKDKDPKVTVIKKALTQAIRQRAEDGVDWVITGPQLGVEQWASEIVLDLKKTLPTLKIAIMLPFSQFGDQWNDDNKNTLQQLISSVDFSDQVSDQSYHSPQQLKNYQNFMLTHTDEALFVYDPENEGKPEYEFKAAKSYAQEHPYPVNLIDFDQLQETANEYFEQENQRKYEDS</sequence>
<dbReference type="PANTHER" id="PTHR38440:SF1">
    <property type="entry name" value="UPF0398 PROTEIN SPR0331"/>
    <property type="match status" value="1"/>
</dbReference>
<evidence type="ECO:0000313" key="1">
    <source>
        <dbReference type="EMBL" id="KIS04013.1"/>
    </source>
</evidence>
<dbReference type="PATRIC" id="fig|1335616.4.peg.352"/>
<dbReference type="Pfam" id="PF06908">
    <property type="entry name" value="YpsA"/>
    <property type="match status" value="1"/>
</dbReference>
<dbReference type="EMBL" id="AWTT01000005">
    <property type="protein sequence ID" value="KIS04013.1"/>
    <property type="molecule type" value="Genomic_DNA"/>
</dbReference>
<protein>
    <submittedName>
        <fullName evidence="1">Uncharacterized protein</fullName>
    </submittedName>
</protein>